<dbReference type="RefSeq" id="XP_013350112.1">
    <property type="nucleotide sequence ID" value="XM_013494658.1"/>
</dbReference>
<feature type="compositionally biased region" description="Low complexity" evidence="2">
    <location>
        <begin position="1423"/>
        <end position="1464"/>
    </location>
</feature>
<evidence type="ECO:0000256" key="1">
    <source>
        <dbReference type="SAM" id="Coils"/>
    </source>
</evidence>
<feature type="region of interest" description="Disordered" evidence="2">
    <location>
        <begin position="1232"/>
        <end position="1507"/>
    </location>
</feature>
<reference evidence="3" key="2">
    <citation type="submission" date="2013-10" db="EMBL/GenBank/DDBJ databases">
        <authorList>
            <person name="Aslett M."/>
        </authorList>
    </citation>
    <scope>NUCLEOTIDE SEQUENCE [LARGE SCALE GENOMIC DNA]</scope>
    <source>
        <strain evidence="3">Houghton</strain>
    </source>
</reference>
<dbReference type="PANTHER" id="PTHR23216:SF1">
    <property type="entry name" value="NUCLEOLAR AND COILED-BODY PHOSPHOPROTEIN 1"/>
    <property type="match status" value="1"/>
</dbReference>
<dbReference type="OrthoDB" id="347993at2759"/>
<dbReference type="InterPro" id="IPR039191">
    <property type="entry name" value="Nopp140-like"/>
</dbReference>
<feature type="compositionally biased region" description="Low complexity" evidence="2">
    <location>
        <begin position="1234"/>
        <end position="1251"/>
    </location>
</feature>
<dbReference type="GO" id="GO:0005730">
    <property type="term" value="C:nucleolus"/>
    <property type="evidence" value="ECO:0007669"/>
    <property type="project" value="InterPro"/>
</dbReference>
<keyword evidence="4" id="KW-1185">Reference proteome</keyword>
<feature type="compositionally biased region" description="Low complexity" evidence="2">
    <location>
        <begin position="1300"/>
        <end position="1310"/>
    </location>
</feature>
<feature type="compositionally biased region" description="Basic and acidic residues" evidence="2">
    <location>
        <begin position="1393"/>
        <end position="1406"/>
    </location>
</feature>
<organism evidence="3 4">
    <name type="scientific">Eimeria mitis</name>
    <dbReference type="NCBI Taxonomy" id="44415"/>
    <lineage>
        <taxon>Eukaryota</taxon>
        <taxon>Sar</taxon>
        <taxon>Alveolata</taxon>
        <taxon>Apicomplexa</taxon>
        <taxon>Conoidasida</taxon>
        <taxon>Coccidia</taxon>
        <taxon>Eucoccidiorida</taxon>
        <taxon>Eimeriorina</taxon>
        <taxon>Eimeriidae</taxon>
        <taxon>Eimeria</taxon>
    </lineage>
</organism>
<proteinExistence type="predicted"/>
<keyword evidence="1" id="KW-0175">Coiled coil</keyword>
<protein>
    <submittedName>
        <fullName evidence="3">Uncharacterized protein</fullName>
    </submittedName>
</protein>
<feature type="compositionally biased region" description="Polar residues" evidence="2">
    <location>
        <begin position="1465"/>
        <end position="1474"/>
    </location>
</feature>
<feature type="coiled-coil region" evidence="1">
    <location>
        <begin position="1012"/>
        <end position="1039"/>
    </location>
</feature>
<sequence length="1507" mass="168964">MHLRKGAFEEAVRKAYEAMEDAEGQRLEQPNVSKLYASLESQAIEETIRQTSAAFIQLAGLNPGSFAAALGVEETIATTQALRHLQAMEAATQTLKELKTTLDGKDAKAAEELLTTCGSRIKERFEASDFWSVSNDVLKTQATTISEHMEICGMQRSIDESIGRLIDQRNAAFTQQQCFIDASLLNNLAEFSKAVAVLQEDIYGHFCSARKRYEKAQSTKRLTILPAILKQFTETAENVYKEFVQHQTDAEALFQESMNSKTSELNASLMELVLQCRRALEETKREIANKEQLTWSKRETMETEILTAYHSALCQTRQGQLAYRHELERTLIAEQARNEYLIRLYVTDESAADISEECRVATEQQLDAITFEQRNALADLKSAMDSEYTRTVRLARERLRISKALAQEEQRLATLRHDLKFRTVTDELTCLLNAQTKLDENRNQSVKHFHRRLLLELEDYIRKLKVILEIQDSFTVAVELQQCLDSLNRNIRGASQAAAHSLTSVHENVTTVMLQELRNVRTSLLRSEELEEEEIGRRIEVLKEQERQILEEDEERRRSWNSTVPLEDLDVEIEIHDTQDKLAMERIRLQFIEDERDALLSQISQAKAEALCQGNESELPEFIDSLKKKSLARVEEMNERILQQSENREAEQLKSQEKRKELISKRISLANDAREKSAMWLERQADELIRNKLLRAREAEWTTIVLGKGAADTSCALSTMESIRTQTEELKKKQAEELVAFEDELKHSQNAKYLEIQDLRNKLKMLQQRVGEQEEDSEAADAIRREAEATEKEIATLEAAAHDEAKAADARKREFVEEQKKELFKHELNKQREFMETQWKLSRIAKFEELRSMQLDQSSSVAAQKELLAGCHEAELRDLKELHSRQRILILNQFFHQAQREAKDKIAKFEELRSMQLDKSSSVAAQKELLAGCHEAELRDLKELHSRQRILILNQFFHQAQREAKDKLYPTKRLSIYSSTAAEQAREDQSDEASADATLASQEDEYVKQAMAAKTAQIAAQEEEEVKELKERHYAELAETVQLVLPDEHTDCGESPSHREDHSHDKSRKTLDNAASKVVAEWQKRIRSGSCASILIAKEDGADTKAAAIGKHLEQFVNAVIRGPRKSVMDFKAERLQTTRQKEKQMKEQWKAKRDALERWHPIFWCIVEEEAKHGSYEAYEDSSNVVARGPTLCNIERVINSIEEGSFLRNMIANLGILAKAFSALGTSPDYLPTDSEGSESDSSTPSSSSYQTEPRQRRKVSGASARTSQSSDSSESSDESTEKSSNEGSSSEEDSSEESASNESSSASEDTRYSQTQANKQEAMATLSNQKTGSSSSDDSEGGTSGTSSSSANVSRTSSGSSSKSVDETSSDSSSETSSDSSSSKSSGSSRADKLSRDKSRSGSEGDSPAVKGSRGSQPDGAEASGFSGSSSSSESSSASDPESPEPSRSSSAPQSSPTSLGNVNTHNRPNQQDSSSQNENESDSSVSSSVSRRSSTAGTETSSD</sequence>
<dbReference type="GO" id="GO:0005654">
    <property type="term" value="C:nucleoplasm"/>
    <property type="evidence" value="ECO:0007669"/>
    <property type="project" value="TreeGrafter"/>
</dbReference>
<evidence type="ECO:0000256" key="2">
    <source>
        <dbReference type="SAM" id="MobiDB-lite"/>
    </source>
</evidence>
<dbReference type="GeneID" id="25383115"/>
<feature type="compositionally biased region" description="Polar residues" evidence="2">
    <location>
        <begin position="1315"/>
        <end position="1333"/>
    </location>
</feature>
<feature type="region of interest" description="Disordered" evidence="2">
    <location>
        <begin position="1048"/>
        <end position="1071"/>
    </location>
</feature>
<feature type="coiled-coil region" evidence="1">
    <location>
        <begin position="589"/>
        <end position="654"/>
    </location>
</feature>
<feature type="compositionally biased region" description="Low complexity" evidence="2">
    <location>
        <begin position="1348"/>
        <end position="1366"/>
    </location>
</feature>
<name>U6JPZ5_9EIME</name>
<dbReference type="VEuPathDB" id="ToxoDB:EMH_0088340"/>
<dbReference type="EMBL" id="HG679810">
    <property type="protein sequence ID" value="CDJ27534.1"/>
    <property type="molecule type" value="Genomic_DNA"/>
</dbReference>
<feature type="compositionally biased region" description="Low complexity" evidence="2">
    <location>
        <begin position="1475"/>
        <end position="1498"/>
    </location>
</feature>
<feature type="coiled-coil region" evidence="1">
    <location>
        <begin position="724"/>
        <end position="807"/>
    </location>
</feature>
<dbReference type="Proteomes" id="UP000030744">
    <property type="component" value="Unassembled WGS sequence"/>
</dbReference>
<feature type="compositionally biased region" description="Low complexity" evidence="2">
    <location>
        <begin position="1263"/>
        <end position="1276"/>
    </location>
</feature>
<reference evidence="3" key="1">
    <citation type="submission" date="2013-10" db="EMBL/GenBank/DDBJ databases">
        <title>Genomic analysis of the causative agents of coccidiosis in chickens.</title>
        <authorList>
            <person name="Reid A.J."/>
            <person name="Blake D."/>
            <person name="Billington K."/>
            <person name="Browne H."/>
            <person name="Dunn M."/>
            <person name="Hung S."/>
            <person name="Kawahara F."/>
            <person name="Miranda-Saavedra D."/>
            <person name="Mourier T."/>
            <person name="Nagra H."/>
            <person name="Otto T.D."/>
            <person name="Rawlings N."/>
            <person name="Sanchez A."/>
            <person name="Sanders M."/>
            <person name="Subramaniam C."/>
            <person name="Tay Y."/>
            <person name="Dear P."/>
            <person name="Doerig C."/>
            <person name="Gruber A."/>
            <person name="Parkinson J."/>
            <person name="Shirley M."/>
            <person name="Wan K.L."/>
            <person name="Berriman M."/>
            <person name="Tomley F."/>
            <person name="Pain A."/>
        </authorList>
    </citation>
    <scope>NUCLEOTIDE SEQUENCE [LARGE SCALE GENOMIC DNA]</scope>
    <source>
        <strain evidence="3">Houghton</strain>
    </source>
</reference>
<feature type="compositionally biased region" description="Low complexity" evidence="2">
    <location>
        <begin position="1373"/>
        <end position="1392"/>
    </location>
</feature>
<accession>U6JPZ5</accession>
<gene>
    <name evidence="3" type="ORF">EMH_0088340</name>
</gene>
<evidence type="ECO:0000313" key="4">
    <source>
        <dbReference type="Proteomes" id="UP000030744"/>
    </source>
</evidence>
<dbReference type="PANTHER" id="PTHR23216">
    <property type="entry name" value="NUCLEOLAR AND COILED-BODY PHOSPHOPROTEIN 1"/>
    <property type="match status" value="1"/>
</dbReference>
<evidence type="ECO:0000313" key="3">
    <source>
        <dbReference type="EMBL" id="CDJ27534.1"/>
    </source>
</evidence>